<dbReference type="InterPro" id="IPR002018">
    <property type="entry name" value="CarbesteraseB"/>
</dbReference>
<feature type="domain" description="Carboxylesterase type B" evidence="2">
    <location>
        <begin position="26"/>
        <end position="522"/>
    </location>
</feature>
<feature type="chain" id="PRO_5006857227" description="Carboxylesterase type B domain-containing protein" evidence="1">
    <location>
        <begin position="22"/>
        <end position="548"/>
    </location>
</feature>
<dbReference type="SUPFAM" id="SSF53474">
    <property type="entry name" value="alpha/beta-Hydrolases"/>
    <property type="match status" value="1"/>
</dbReference>
<keyword evidence="4" id="KW-1185">Reference proteome</keyword>
<dbReference type="Proteomes" id="UP000054771">
    <property type="component" value="Unassembled WGS sequence"/>
</dbReference>
<dbReference type="AlphaFoldDB" id="A0A0U5FRL1"/>
<gene>
    <name evidence="3" type="ORF">ASPCAL03333</name>
</gene>
<evidence type="ECO:0000313" key="3">
    <source>
        <dbReference type="EMBL" id="CEL02161.1"/>
    </source>
</evidence>
<dbReference type="Pfam" id="PF00135">
    <property type="entry name" value="COesterase"/>
    <property type="match status" value="1"/>
</dbReference>
<dbReference type="PANTHER" id="PTHR11559">
    <property type="entry name" value="CARBOXYLESTERASE"/>
    <property type="match status" value="1"/>
</dbReference>
<dbReference type="ESTHER" id="9euro-a0a0u5frl1">
    <property type="family name" value="Fungal_carboxylesterase_lipase"/>
</dbReference>
<keyword evidence="1" id="KW-0732">Signal</keyword>
<dbReference type="InterPro" id="IPR050309">
    <property type="entry name" value="Type-B_Carboxylest/Lipase"/>
</dbReference>
<dbReference type="OrthoDB" id="408631at2759"/>
<dbReference type="InterPro" id="IPR029058">
    <property type="entry name" value="AB_hydrolase_fold"/>
</dbReference>
<dbReference type="EMBL" id="CDMC01000003">
    <property type="protein sequence ID" value="CEL02161.1"/>
    <property type="molecule type" value="Genomic_DNA"/>
</dbReference>
<evidence type="ECO:0000313" key="4">
    <source>
        <dbReference type="Proteomes" id="UP000054771"/>
    </source>
</evidence>
<proteinExistence type="predicted"/>
<dbReference type="Gene3D" id="3.40.50.1820">
    <property type="entry name" value="alpha/beta hydrolase"/>
    <property type="match status" value="1"/>
</dbReference>
<dbReference type="STRING" id="454130.A0A0U5FRL1"/>
<protein>
    <recommendedName>
        <fullName evidence="2">Carboxylesterase type B domain-containing protein</fullName>
    </recommendedName>
</protein>
<name>A0A0U5FRL1_ASPCI</name>
<evidence type="ECO:0000259" key="2">
    <source>
        <dbReference type="Pfam" id="PF00135"/>
    </source>
</evidence>
<sequence length="548" mass="60422">MARLTWPAALLALTASAPAHAQLYNKVIETTYGPVQGYKYFNESTLQANWNVSESNVAAFLSIPYAADTSYENRWKPPQPREPWNETLVADTWGPGCPTSYGTEYSEDCLIVNIWTGANSSDEKLPVLVYNQGSDEPSNDPAYYGGGLARRGLVVVTFNRRDDVFGYLAHPELNAESVAENGHSASGHYGVLDFLALLQWVQKNIERFGGDPDRVTIAGQSFGSAQVYHAVNSELFSGLFRAAIADSGVRYPYDTLLAGLADSYVSMPDALENGLNYTAAHNASSIADLRKLSTNELLVGSGDRSTNIWWVTALSTGNPLVFKPVLDGYVLPEKYIDTLRKGPANDVPFITGNNKDESGAATTTNYSVAEYTVACKLKYGNLSETYFSLYPSGNSSDQASRSWNAAARDTSLVSSWAFGRDWIKSAESPFYTYYWDHAPPSQTQGAYHASELFYVMDTLYANADDHDWTWYDYHLAEVMSSYWVNFVKTGDPNLGGSYQGSEDLAHWAPVNGESQTVFHVGEAFGDVPLARPEQVELILDYFAQQTPF</sequence>
<evidence type="ECO:0000256" key="1">
    <source>
        <dbReference type="SAM" id="SignalP"/>
    </source>
</evidence>
<organism evidence="3 4">
    <name type="scientific">Aspergillus calidoustus</name>
    <dbReference type="NCBI Taxonomy" id="454130"/>
    <lineage>
        <taxon>Eukaryota</taxon>
        <taxon>Fungi</taxon>
        <taxon>Dikarya</taxon>
        <taxon>Ascomycota</taxon>
        <taxon>Pezizomycotina</taxon>
        <taxon>Eurotiomycetes</taxon>
        <taxon>Eurotiomycetidae</taxon>
        <taxon>Eurotiales</taxon>
        <taxon>Aspergillaceae</taxon>
        <taxon>Aspergillus</taxon>
        <taxon>Aspergillus subgen. Nidulantes</taxon>
    </lineage>
</organism>
<feature type="signal peptide" evidence="1">
    <location>
        <begin position="1"/>
        <end position="21"/>
    </location>
</feature>
<accession>A0A0U5FRL1</accession>
<dbReference type="OMA" id="QPREPWN"/>
<reference evidence="4" key="1">
    <citation type="journal article" date="2016" name="Genome Announc.">
        <title>Draft genome sequences of fungus Aspergillus calidoustus.</title>
        <authorList>
            <person name="Horn F."/>
            <person name="Linde J."/>
            <person name="Mattern D.J."/>
            <person name="Walther G."/>
            <person name="Guthke R."/>
            <person name="Scherlach K."/>
            <person name="Martin K."/>
            <person name="Brakhage A.A."/>
            <person name="Petzke L."/>
            <person name="Valiante V."/>
        </authorList>
    </citation>
    <scope>NUCLEOTIDE SEQUENCE [LARGE SCALE GENOMIC DNA]</scope>
    <source>
        <strain evidence="4">SF006504</strain>
    </source>
</reference>